<dbReference type="Gene3D" id="1.10.238.260">
    <property type="match status" value="1"/>
</dbReference>
<dbReference type="InterPro" id="IPR002034">
    <property type="entry name" value="AIPM/Hcit_synth_CS"/>
</dbReference>
<dbReference type="Gene3D" id="3.20.20.70">
    <property type="entry name" value="Aldolase class I"/>
    <property type="match status" value="1"/>
</dbReference>
<dbReference type="InterPro" id="IPR013785">
    <property type="entry name" value="Aldolase_TIM"/>
</dbReference>
<dbReference type="InterPro" id="IPR054691">
    <property type="entry name" value="LeuA/HCS_post-cat"/>
</dbReference>
<dbReference type="GO" id="GO:0046912">
    <property type="term" value="F:acyltransferase activity, acyl groups converted into alkyl on transfer"/>
    <property type="evidence" value="ECO:0007669"/>
    <property type="project" value="InterPro"/>
</dbReference>
<dbReference type="PROSITE" id="PS00815">
    <property type="entry name" value="AIPM_HOMOCIT_SYNTH_1"/>
    <property type="match status" value="1"/>
</dbReference>
<dbReference type="PROSITE" id="PS00816">
    <property type="entry name" value="AIPM_HOMOCIT_SYNTH_2"/>
    <property type="match status" value="1"/>
</dbReference>
<dbReference type="KEGG" id="cbei:LF65_00073"/>
<dbReference type="AlphaFoldDB" id="A0A0B5Q3M2"/>
<comment type="similarity">
    <text evidence="2">Belongs to the alpha-IPM synthase/homocitrate synthase family.</text>
</comment>
<dbReference type="InterPro" id="IPR013477">
    <property type="entry name" value="NifV/FrbC"/>
</dbReference>
<evidence type="ECO:0000313" key="4">
    <source>
        <dbReference type="EMBL" id="AJG96764.1"/>
    </source>
</evidence>
<evidence type="ECO:0000256" key="1">
    <source>
        <dbReference type="ARBA" id="ARBA00022679"/>
    </source>
</evidence>
<dbReference type="InterPro" id="IPR000891">
    <property type="entry name" value="PYR_CT"/>
</dbReference>
<dbReference type="Pfam" id="PF22617">
    <property type="entry name" value="HCS_D2"/>
    <property type="match status" value="1"/>
</dbReference>
<evidence type="ECO:0000313" key="5">
    <source>
        <dbReference type="Proteomes" id="UP000031866"/>
    </source>
</evidence>
<proteinExistence type="inferred from homology"/>
<dbReference type="NCBIfam" id="TIGR02660">
    <property type="entry name" value="nifV_homocitr"/>
    <property type="match status" value="1"/>
</dbReference>
<protein>
    <submittedName>
        <fullName evidence="4">Homoaconitate hydratase</fullName>
    </submittedName>
</protein>
<dbReference type="SUPFAM" id="SSF51569">
    <property type="entry name" value="Aldolase"/>
    <property type="match status" value="1"/>
</dbReference>
<dbReference type="Proteomes" id="UP000031866">
    <property type="component" value="Chromosome"/>
</dbReference>
<dbReference type="STRING" id="1520.LF65_00073"/>
<gene>
    <name evidence="4" type="primary">aksA</name>
    <name evidence="4" type="ORF">LF65_00073</name>
</gene>
<dbReference type="PANTHER" id="PTHR42880:SF1">
    <property type="entry name" value="ISOPROPYLMALATE_HOMOCITRATE_CITRAMALATE SYNTHASE FAMILY PROTEIN"/>
    <property type="match status" value="1"/>
</dbReference>
<accession>A0A0B5Q3M2</accession>
<name>A0A0B5Q3M2_CLOBE</name>
<dbReference type="OrthoDB" id="9804858at2"/>
<dbReference type="EMBL" id="CP010086">
    <property type="protein sequence ID" value="AJG96764.1"/>
    <property type="molecule type" value="Genomic_DNA"/>
</dbReference>
<dbReference type="GO" id="GO:0019752">
    <property type="term" value="P:carboxylic acid metabolic process"/>
    <property type="evidence" value="ECO:0007669"/>
    <property type="project" value="InterPro"/>
</dbReference>
<keyword evidence="1 2" id="KW-0808">Transferase</keyword>
<sequence length="389" mass="43337">MALSNLKTNKKVSIVDTTLRDGEQTAGVVFANEEKIVIAEMLSDLGVDQLEVGIPTMGGDEKKAIKEIVKRNLKPSIMAWNRAVVSDIEQSIDCGVDAVAISISVSDIHIQHKLKTSREWVLESMVKSVEFAKKNGLYVSVNGEDASRADKDFLVEYINEAKQAGADRFRYCDTVGIMEPFKIRDDIKYIYDKTGFDIEMHTHDDFGMATANAVAGIKGGASHVGVTVNGLGERAGNAALEEVIMALMLVYGYNGDGINTQMFREVSQYVSRASGRELPIWKAIVGTNMFAHESGIHADGAIKDPKNYEAFDPDIVGLERQIVIGKHSGRASIINKFREYNRELTEDEAKGILELVRATSVRLKRTLFDKEVVQLYKEYHRRLEERNKQ</sequence>
<feature type="domain" description="Pyruvate carboxyltransferase" evidence="3">
    <location>
        <begin position="12"/>
        <end position="264"/>
    </location>
</feature>
<dbReference type="RefSeq" id="WP_041893343.1">
    <property type="nucleotide sequence ID" value="NZ_CP010086.2"/>
</dbReference>
<dbReference type="Pfam" id="PF00682">
    <property type="entry name" value="HMGL-like"/>
    <property type="match status" value="1"/>
</dbReference>
<dbReference type="PROSITE" id="PS50991">
    <property type="entry name" value="PYR_CT"/>
    <property type="match status" value="1"/>
</dbReference>
<evidence type="ECO:0000259" key="3">
    <source>
        <dbReference type="PROSITE" id="PS50991"/>
    </source>
</evidence>
<dbReference type="CDD" id="cd07939">
    <property type="entry name" value="DRE_TIM_NifV"/>
    <property type="match status" value="1"/>
</dbReference>
<organism evidence="4 5">
    <name type="scientific">Clostridium beijerinckii</name>
    <name type="common">Clostridium MP</name>
    <dbReference type="NCBI Taxonomy" id="1520"/>
    <lineage>
        <taxon>Bacteria</taxon>
        <taxon>Bacillati</taxon>
        <taxon>Bacillota</taxon>
        <taxon>Clostridia</taxon>
        <taxon>Eubacteriales</taxon>
        <taxon>Clostridiaceae</taxon>
        <taxon>Clostridium</taxon>
    </lineage>
</organism>
<evidence type="ECO:0000256" key="2">
    <source>
        <dbReference type="RuleBase" id="RU003523"/>
    </source>
</evidence>
<dbReference type="PANTHER" id="PTHR42880">
    <property type="entry name" value="HOMOCITRATE SYNTHASE"/>
    <property type="match status" value="1"/>
</dbReference>
<reference evidence="5" key="1">
    <citation type="submission" date="2014-12" db="EMBL/GenBank/DDBJ databases">
        <title>Genome sequence of Clostridium beijerinckii strain 59B.</title>
        <authorList>
            <person name="Little G.T."/>
            <person name="Minton N.P."/>
        </authorList>
    </citation>
    <scope>NUCLEOTIDE SEQUENCE [LARGE SCALE GENOMIC DNA]</scope>
    <source>
        <strain evidence="5">59B</strain>
    </source>
</reference>